<dbReference type="PANTHER" id="PTHR40202">
    <property type="match status" value="1"/>
</dbReference>
<evidence type="ECO:0000313" key="3">
    <source>
        <dbReference type="Proteomes" id="UP000013909"/>
    </source>
</evidence>
<comment type="caution">
    <text evidence="2">The sequence shown here is derived from an EMBL/GenBank/DDBJ whole genome shotgun (WGS) entry which is preliminary data.</text>
</comment>
<organism evidence="2 3">
    <name type="scientific">Lunatimonas lonarensis</name>
    <dbReference type="NCBI Taxonomy" id="1232681"/>
    <lineage>
        <taxon>Bacteria</taxon>
        <taxon>Pseudomonadati</taxon>
        <taxon>Bacteroidota</taxon>
        <taxon>Cytophagia</taxon>
        <taxon>Cytophagales</taxon>
        <taxon>Cyclobacteriaceae</taxon>
    </lineage>
</organism>
<accession>R7ZS56</accession>
<evidence type="ECO:0000313" key="2">
    <source>
        <dbReference type="EMBL" id="EON76834.1"/>
    </source>
</evidence>
<reference evidence="2 3" key="1">
    <citation type="submission" date="2013-02" db="EMBL/GenBank/DDBJ databases">
        <title>A novel strain isolated from Lonar lake, Maharashtra, India.</title>
        <authorList>
            <person name="Singh A."/>
        </authorList>
    </citation>
    <scope>NUCLEOTIDE SEQUENCE [LARGE SCALE GENOMIC DNA]</scope>
    <source>
        <strain evidence="2 3">AK24</strain>
    </source>
</reference>
<dbReference type="InterPro" id="IPR017670">
    <property type="entry name" value="Phosphonate_degrad-assoc"/>
</dbReference>
<dbReference type="CDD" id="cd00077">
    <property type="entry name" value="HDc"/>
    <property type="match status" value="1"/>
</dbReference>
<dbReference type="Pfam" id="PF01966">
    <property type="entry name" value="HD"/>
    <property type="match status" value="1"/>
</dbReference>
<feature type="domain" description="HD" evidence="1">
    <location>
        <begin position="39"/>
        <end position="116"/>
    </location>
</feature>
<evidence type="ECO:0000259" key="1">
    <source>
        <dbReference type="Pfam" id="PF01966"/>
    </source>
</evidence>
<dbReference type="RefSeq" id="WP_010854840.1">
    <property type="nucleotide sequence ID" value="NZ_AQHR01000073.1"/>
</dbReference>
<dbReference type="PANTHER" id="PTHR40202:SF1">
    <property type="entry name" value="HD DOMAIN-CONTAINING PROTEIN"/>
    <property type="match status" value="1"/>
</dbReference>
<dbReference type="AlphaFoldDB" id="R7ZS56"/>
<dbReference type="InterPro" id="IPR006674">
    <property type="entry name" value="HD_domain"/>
</dbReference>
<dbReference type="Gene3D" id="1.10.3210.10">
    <property type="entry name" value="Hypothetical protein af1432"/>
    <property type="match status" value="1"/>
</dbReference>
<proteinExistence type="predicted"/>
<protein>
    <recommendedName>
        <fullName evidence="1">HD domain-containing protein</fullName>
    </recommendedName>
</protein>
<sequence length="195" mass="22157">MIKKDYAGLGKEERIQEAFKLYESFGDADYIGEPVSQMEHMCQAAQLAESEGYDESVILAAFFHDIGHLFAQQEKLEEMDGFGVLDHEKIGADFLRDLGFPELMAKLVESHVQAKRYLTFKYPAYYEKLSEASKQTLRFQGGVMTAAEAAEFESDPDHHLILKMREWDERAKETSVPVPDLSGYKSMARNILSSN</sequence>
<dbReference type="InterPro" id="IPR006675">
    <property type="entry name" value="HDIG_dom"/>
</dbReference>
<dbReference type="InterPro" id="IPR052567">
    <property type="entry name" value="OP_Dioxygenase"/>
</dbReference>
<gene>
    <name evidence="2" type="ORF">ADIS_2705</name>
</gene>
<dbReference type="SUPFAM" id="SSF109604">
    <property type="entry name" value="HD-domain/PDEase-like"/>
    <property type="match status" value="1"/>
</dbReference>
<dbReference type="PATRIC" id="fig|1288963.3.peg.2695"/>
<dbReference type="Proteomes" id="UP000013909">
    <property type="component" value="Unassembled WGS sequence"/>
</dbReference>
<name>R7ZS56_9BACT</name>
<dbReference type="NCBIfam" id="TIGR03276">
    <property type="entry name" value="Phn-HD"/>
    <property type="match status" value="1"/>
</dbReference>
<dbReference type="InterPro" id="IPR003607">
    <property type="entry name" value="HD/PDEase_dom"/>
</dbReference>
<dbReference type="STRING" id="1232681.ADIS_2705"/>
<dbReference type="OrthoDB" id="823268at2"/>
<dbReference type="EMBL" id="AQHR01000073">
    <property type="protein sequence ID" value="EON76834.1"/>
    <property type="molecule type" value="Genomic_DNA"/>
</dbReference>
<dbReference type="NCBIfam" id="TIGR00277">
    <property type="entry name" value="HDIG"/>
    <property type="match status" value="1"/>
</dbReference>
<keyword evidence="3" id="KW-1185">Reference proteome</keyword>